<evidence type="ECO:0000256" key="2">
    <source>
        <dbReference type="SAM" id="Phobius"/>
    </source>
</evidence>
<name>B6WTT9_9BACT</name>
<accession>B6WTT9</accession>
<dbReference type="PANTHER" id="PTHR33219:SF14">
    <property type="entry name" value="PROTEIN COFACTOR ASSEMBLY OF COMPLEX C SUBUNIT B CCB3, CHLOROPLASTIC-RELATED"/>
    <property type="match status" value="1"/>
</dbReference>
<keyword evidence="2" id="KW-0812">Transmembrane</keyword>
<protein>
    <submittedName>
        <fullName evidence="3">YGGT family protein</fullName>
    </submittedName>
</protein>
<sequence length="104" mass="11748">MGVGMFFVQNVILAVVDLLAIVLNLYFWVVIVAAVLSWVRPDPYNPVVRALRTLTEPVFYRVRKWLPFTYTNGIDFSPVVVLLVIQLINRIVIASLAQFAATLV</sequence>
<comment type="similarity">
    <text evidence="1">Belongs to the YggT family.</text>
</comment>
<dbReference type="HOGENOM" id="CLU_136788_1_0_7"/>
<dbReference type="InterPro" id="IPR003425">
    <property type="entry name" value="CCB3/YggT"/>
</dbReference>
<feature type="transmembrane region" description="Helical" evidence="2">
    <location>
        <begin position="12"/>
        <end position="39"/>
    </location>
</feature>
<proteinExistence type="inferred from homology"/>
<reference evidence="3 4" key="2">
    <citation type="submission" date="2008-10" db="EMBL/GenBank/DDBJ databases">
        <authorList>
            <person name="Fulton L."/>
            <person name="Clifton S."/>
            <person name="Fulton B."/>
            <person name="Xu J."/>
            <person name="Minx P."/>
            <person name="Pepin K.H."/>
            <person name="Johnson M."/>
            <person name="Bhonagiri V."/>
            <person name="Nash W.E."/>
            <person name="Mardis E.R."/>
            <person name="Wilson R.K."/>
        </authorList>
    </citation>
    <scope>NUCLEOTIDE SEQUENCE [LARGE SCALE GENOMIC DNA]</scope>
    <source>
        <strain evidence="3 4">ATCC 29098</strain>
    </source>
</reference>
<gene>
    <name evidence="3" type="ORF">DESPIG_01496</name>
</gene>
<dbReference type="PANTHER" id="PTHR33219">
    <property type="entry name" value="YLMG HOMOLOG PROTEIN 2, CHLOROPLASTIC"/>
    <property type="match status" value="1"/>
</dbReference>
<dbReference type="eggNOG" id="COG0762">
    <property type="taxonomic scope" value="Bacteria"/>
</dbReference>
<dbReference type="EMBL" id="ABXU01000036">
    <property type="protein sequence ID" value="EEB33595.1"/>
    <property type="molecule type" value="Genomic_DNA"/>
</dbReference>
<dbReference type="Proteomes" id="UP000003676">
    <property type="component" value="Unassembled WGS sequence"/>
</dbReference>
<dbReference type="Pfam" id="PF02325">
    <property type="entry name" value="CCB3_YggT"/>
    <property type="match status" value="1"/>
</dbReference>
<keyword evidence="2" id="KW-0472">Membrane</keyword>
<evidence type="ECO:0000256" key="1">
    <source>
        <dbReference type="ARBA" id="ARBA00010894"/>
    </source>
</evidence>
<comment type="caution">
    <text evidence="3">The sequence shown here is derived from an EMBL/GenBank/DDBJ whole genome shotgun (WGS) entry which is preliminary data.</text>
</comment>
<reference evidence="3 4" key="1">
    <citation type="submission" date="2008-10" db="EMBL/GenBank/DDBJ databases">
        <title>Draft genome sequence of Desulvovibrio piger (ATCC 29098).</title>
        <authorList>
            <person name="Sudarsanam P."/>
            <person name="Ley R."/>
            <person name="Guruge J."/>
            <person name="Turnbaugh P.J."/>
            <person name="Mahowald M."/>
            <person name="Liep D."/>
            <person name="Gordon J."/>
        </authorList>
    </citation>
    <scope>NUCLEOTIDE SEQUENCE [LARGE SCALE GENOMIC DNA]</scope>
    <source>
        <strain evidence="3 4">ATCC 29098</strain>
    </source>
</reference>
<dbReference type="AlphaFoldDB" id="B6WTT9"/>
<keyword evidence="2" id="KW-1133">Transmembrane helix</keyword>
<dbReference type="STRING" id="901.DESPIGER_1226"/>
<evidence type="ECO:0000313" key="4">
    <source>
        <dbReference type="Proteomes" id="UP000003676"/>
    </source>
</evidence>
<organism evidence="3 4">
    <name type="scientific">Desulfovibrio piger ATCC 29098</name>
    <dbReference type="NCBI Taxonomy" id="411464"/>
    <lineage>
        <taxon>Bacteria</taxon>
        <taxon>Pseudomonadati</taxon>
        <taxon>Thermodesulfobacteriota</taxon>
        <taxon>Desulfovibrionia</taxon>
        <taxon>Desulfovibrionales</taxon>
        <taxon>Desulfovibrionaceae</taxon>
        <taxon>Desulfovibrio</taxon>
    </lineage>
</organism>
<feature type="transmembrane region" description="Helical" evidence="2">
    <location>
        <begin position="76"/>
        <end position="101"/>
    </location>
</feature>
<evidence type="ECO:0000313" key="3">
    <source>
        <dbReference type="EMBL" id="EEB33595.1"/>
    </source>
</evidence>
<dbReference type="GO" id="GO:0016020">
    <property type="term" value="C:membrane"/>
    <property type="evidence" value="ECO:0007669"/>
    <property type="project" value="InterPro"/>
</dbReference>